<protein>
    <submittedName>
        <fullName evidence="1">Uncharacterized protein</fullName>
    </submittedName>
</protein>
<dbReference type="Proteomes" id="UP000235658">
    <property type="component" value="Unassembled WGS sequence"/>
</dbReference>
<gene>
    <name evidence="1" type="ORF">CJ192_05675</name>
</gene>
<sequence>MAIFDRKNEKAFEQIVDYYELKDIRKEDLEIIFNNSSMFAGGGINALYAQNWLMIKQLDRLNKNIEKLLENKKYI</sequence>
<dbReference type="RefSeq" id="WP_102198074.1">
    <property type="nucleotide sequence ID" value="NZ_JAHAHW010000001.1"/>
</dbReference>
<comment type="caution">
    <text evidence="1">The sequence shown here is derived from an EMBL/GenBank/DDBJ whole genome shotgun (WGS) entry which is preliminary data.</text>
</comment>
<dbReference type="EMBL" id="PNHP01000003">
    <property type="protein sequence ID" value="PMC81517.1"/>
    <property type="molecule type" value="Genomic_DNA"/>
</dbReference>
<evidence type="ECO:0000313" key="2">
    <source>
        <dbReference type="Proteomes" id="UP000235658"/>
    </source>
</evidence>
<accession>A0A2N6UIY3</accession>
<reference evidence="1 2" key="1">
    <citation type="submission" date="2017-09" db="EMBL/GenBank/DDBJ databases">
        <title>Bacterial strain isolated from the female urinary microbiota.</title>
        <authorList>
            <person name="Thomas-White K."/>
            <person name="Kumar N."/>
            <person name="Forster S."/>
            <person name="Putonti C."/>
            <person name="Lawley T."/>
            <person name="Wolfe A.J."/>
        </authorList>
    </citation>
    <scope>NUCLEOTIDE SEQUENCE [LARGE SCALE GENOMIC DNA]</scope>
    <source>
        <strain evidence="1 2">UMB0204</strain>
    </source>
</reference>
<name>A0A2N6UIY3_9FIRM</name>
<evidence type="ECO:0000313" key="1">
    <source>
        <dbReference type="EMBL" id="PMC81517.1"/>
    </source>
</evidence>
<proteinExistence type="predicted"/>
<dbReference type="GeneID" id="84578668"/>
<organism evidence="1 2">
    <name type="scientific">Anaerococcus hydrogenalis</name>
    <dbReference type="NCBI Taxonomy" id="33029"/>
    <lineage>
        <taxon>Bacteria</taxon>
        <taxon>Bacillati</taxon>
        <taxon>Bacillota</taxon>
        <taxon>Tissierellia</taxon>
        <taxon>Tissierellales</taxon>
        <taxon>Peptoniphilaceae</taxon>
        <taxon>Anaerococcus</taxon>
    </lineage>
</organism>
<dbReference type="AlphaFoldDB" id="A0A2N6UIY3"/>